<dbReference type="GO" id="GO:0009055">
    <property type="term" value="F:electron transfer activity"/>
    <property type="evidence" value="ECO:0007669"/>
    <property type="project" value="InterPro"/>
</dbReference>
<name>A0A933LQE0_UNCTE</name>
<sequence>MISKNAYTGTILRVDLNGRRITVEPVEEAMMRKHVGGTGLGAKYLFEHVPPGIEWNDPRNMMFFGSGPLGGTVGGTGAFSVVTKGPQTNGAVSAQANGFFGAFLRFSGFDGVMVLGAADDWVYLYIHDGLGELRDARSLVGKDTCETGELIIQELGLGGGQVSVFSIGPAGENLVRFACIVGDRGHVVAHGGAGAVMGSKKLKAIAAKRGREKPRIDNEEALRSIGKEMVENIKHHPTASTFLWGTSLLLPQYLPFGLLPIKNLTATDFPEADKFGGKSYRPRLEMKRHPCWACQFHHCNIVKIMEGPYAGYEAEEPEFEDLVAFGPLIGQTDPQAVIMLTDLNDRLGMDVNEIGWLLAMLMECYAKGIITRRDIDGIELTWGNVEAVRAILPKIARREGFGHILAEGTRQAAELIGGEAPDIGVYLQTGAVPRSHDHRVRWEEMLDTATSPTSTIDSANVATPPQLFGMEPLNDLFDPEQLAGLVAGAKGRRALEDSLVICAFNCRGSSNKLLTDCLNAATGWDWEPGEVSKFGHMVSNLLRCFDIRHGRDIKKERPSPRYSSTPAYGPAKGKSVSVCWEQMRAKLYENMGWDEKSGMPLPETLSKVGLDWLIKDMYP</sequence>
<dbReference type="InterPro" id="IPR051919">
    <property type="entry name" value="W-dependent_AOR"/>
</dbReference>
<comment type="cofactor">
    <cofactor evidence="8">
        <name>tungstopterin</name>
        <dbReference type="ChEBI" id="CHEBI:30402"/>
    </cofactor>
</comment>
<dbReference type="GO" id="GO:0051539">
    <property type="term" value="F:4 iron, 4 sulfur cluster binding"/>
    <property type="evidence" value="ECO:0007669"/>
    <property type="project" value="UniProtKB-KW"/>
</dbReference>
<accession>A0A933LQE0</accession>
<keyword evidence="4" id="KW-0479">Metal-binding</keyword>
<protein>
    <recommendedName>
        <fullName evidence="9">Aldehyde ferredoxin oxidoreductase N-terminal domain-containing protein</fullName>
    </recommendedName>
</protein>
<keyword evidence="7" id="KW-0411">Iron-sulfur</keyword>
<dbReference type="Gene3D" id="1.10.569.10">
    <property type="entry name" value="Aldehyde Ferredoxin Oxidoreductase Protein, subunit A, domain 2"/>
    <property type="match status" value="1"/>
</dbReference>
<evidence type="ECO:0000256" key="1">
    <source>
        <dbReference type="ARBA" id="ARBA00001966"/>
    </source>
</evidence>
<dbReference type="GO" id="GO:0016625">
    <property type="term" value="F:oxidoreductase activity, acting on the aldehyde or oxo group of donors, iron-sulfur protein as acceptor"/>
    <property type="evidence" value="ECO:0007669"/>
    <property type="project" value="InterPro"/>
</dbReference>
<dbReference type="Proteomes" id="UP000772181">
    <property type="component" value="Unassembled WGS sequence"/>
</dbReference>
<dbReference type="InterPro" id="IPR036503">
    <property type="entry name" value="Ald_Fedxn_OxRdtase_N_sf"/>
</dbReference>
<dbReference type="InterPro" id="IPR036021">
    <property type="entry name" value="Tungsten_al_ferr_oxy-like_C"/>
</dbReference>
<evidence type="ECO:0000256" key="5">
    <source>
        <dbReference type="ARBA" id="ARBA00023002"/>
    </source>
</evidence>
<evidence type="ECO:0000313" key="10">
    <source>
        <dbReference type="EMBL" id="MBI4595604.1"/>
    </source>
</evidence>
<dbReference type="Gene3D" id="1.10.599.10">
    <property type="entry name" value="Aldehyde Ferredoxin Oxidoreductase Protein, subunit A, domain 3"/>
    <property type="match status" value="1"/>
</dbReference>
<comment type="similarity">
    <text evidence="2">Belongs to the AOR/FOR family.</text>
</comment>
<evidence type="ECO:0000256" key="8">
    <source>
        <dbReference type="ARBA" id="ARBA00049934"/>
    </source>
</evidence>
<feature type="domain" description="Aldehyde ferredoxin oxidoreductase N-terminal" evidence="9">
    <location>
        <begin position="7"/>
        <end position="211"/>
    </location>
</feature>
<dbReference type="SMART" id="SM00790">
    <property type="entry name" value="AFOR_N"/>
    <property type="match status" value="1"/>
</dbReference>
<keyword evidence="5" id="KW-0560">Oxidoreductase</keyword>
<evidence type="ECO:0000256" key="4">
    <source>
        <dbReference type="ARBA" id="ARBA00022723"/>
    </source>
</evidence>
<reference evidence="10" key="1">
    <citation type="submission" date="2020-07" db="EMBL/GenBank/DDBJ databases">
        <title>Huge and variable diversity of episymbiotic CPR bacteria and DPANN archaea in groundwater ecosystems.</title>
        <authorList>
            <person name="He C.Y."/>
            <person name="Keren R."/>
            <person name="Whittaker M."/>
            <person name="Farag I.F."/>
            <person name="Doudna J."/>
            <person name="Cate J.H.D."/>
            <person name="Banfield J.F."/>
        </authorList>
    </citation>
    <scope>NUCLEOTIDE SEQUENCE</scope>
    <source>
        <strain evidence="10">NC_groundwater_1482_Ag_S-0.65um_47_24</strain>
    </source>
</reference>
<comment type="caution">
    <text evidence="10">The sequence shown here is derived from an EMBL/GenBank/DDBJ whole genome shotgun (WGS) entry which is preliminary data.</text>
</comment>
<dbReference type="PANTHER" id="PTHR30038">
    <property type="entry name" value="ALDEHYDE FERREDOXIN OXIDOREDUCTASE"/>
    <property type="match status" value="1"/>
</dbReference>
<dbReference type="Pfam" id="PF02730">
    <property type="entry name" value="AFOR_N"/>
    <property type="match status" value="1"/>
</dbReference>
<dbReference type="InterPro" id="IPR001203">
    <property type="entry name" value="OxRdtase_Ald_Fedxn_C"/>
</dbReference>
<dbReference type="GO" id="GO:0046872">
    <property type="term" value="F:metal ion binding"/>
    <property type="evidence" value="ECO:0007669"/>
    <property type="project" value="UniProtKB-KW"/>
</dbReference>
<evidence type="ECO:0000259" key="9">
    <source>
        <dbReference type="SMART" id="SM00790"/>
    </source>
</evidence>
<dbReference type="SUPFAM" id="SSF48310">
    <property type="entry name" value="Aldehyde ferredoxin oxidoreductase, C-terminal domains"/>
    <property type="match status" value="1"/>
</dbReference>
<comment type="cofactor">
    <cofactor evidence="1">
        <name>[4Fe-4S] cluster</name>
        <dbReference type="ChEBI" id="CHEBI:49883"/>
    </cofactor>
</comment>
<dbReference type="SUPFAM" id="SSF56228">
    <property type="entry name" value="Aldehyde ferredoxin oxidoreductase, N-terminal domain"/>
    <property type="match status" value="1"/>
</dbReference>
<dbReference type="Pfam" id="PF01314">
    <property type="entry name" value="AFOR_C"/>
    <property type="match status" value="1"/>
</dbReference>
<evidence type="ECO:0000256" key="2">
    <source>
        <dbReference type="ARBA" id="ARBA00011032"/>
    </source>
</evidence>
<dbReference type="Gene3D" id="3.60.9.10">
    <property type="entry name" value="Aldehyde ferredoxin oxidoreductase, N-terminal domain"/>
    <property type="match status" value="1"/>
</dbReference>
<proteinExistence type="inferred from homology"/>
<dbReference type="AlphaFoldDB" id="A0A933LQE0"/>
<evidence type="ECO:0000256" key="6">
    <source>
        <dbReference type="ARBA" id="ARBA00023004"/>
    </source>
</evidence>
<organism evidence="10 11">
    <name type="scientific">Tectimicrobiota bacterium</name>
    <dbReference type="NCBI Taxonomy" id="2528274"/>
    <lineage>
        <taxon>Bacteria</taxon>
        <taxon>Pseudomonadati</taxon>
        <taxon>Nitrospinota/Tectimicrobiota group</taxon>
        <taxon>Candidatus Tectimicrobiota</taxon>
    </lineage>
</organism>
<keyword evidence="6" id="KW-0408">Iron</keyword>
<gene>
    <name evidence="10" type="ORF">HY730_04405</name>
</gene>
<dbReference type="InterPro" id="IPR013983">
    <property type="entry name" value="Ald_Fedxn_OxRdtase_N"/>
</dbReference>
<dbReference type="InterPro" id="IPR013985">
    <property type="entry name" value="Ald_Fedxn_OxRdtase_dom3"/>
</dbReference>
<evidence type="ECO:0000256" key="3">
    <source>
        <dbReference type="ARBA" id="ARBA00022485"/>
    </source>
</evidence>
<dbReference type="EMBL" id="JACQWF010000201">
    <property type="protein sequence ID" value="MBI4595604.1"/>
    <property type="molecule type" value="Genomic_DNA"/>
</dbReference>
<evidence type="ECO:0000313" key="11">
    <source>
        <dbReference type="Proteomes" id="UP000772181"/>
    </source>
</evidence>
<dbReference type="InterPro" id="IPR013984">
    <property type="entry name" value="Ald_Fedxn_OxRdtase_dom2"/>
</dbReference>
<evidence type="ECO:0000256" key="7">
    <source>
        <dbReference type="ARBA" id="ARBA00023014"/>
    </source>
</evidence>
<dbReference type="PANTHER" id="PTHR30038:SF0">
    <property type="entry name" value="TUNGSTEN-CONTAINING ALDEHYDE FERREDOXIN OXIDOREDUCTASE"/>
    <property type="match status" value="1"/>
</dbReference>
<keyword evidence="3" id="KW-0004">4Fe-4S</keyword>